<protein>
    <recommendedName>
        <fullName evidence="3">Lectin</fullName>
    </recommendedName>
</protein>
<dbReference type="AlphaFoldDB" id="A0A9W9YTM2"/>
<accession>A0A9W9YTM2</accession>
<keyword evidence="2" id="KW-1185">Reference proteome</keyword>
<dbReference type="Gene3D" id="2.60.120.260">
    <property type="entry name" value="Galactose-binding domain-like"/>
    <property type="match status" value="1"/>
</dbReference>
<dbReference type="Proteomes" id="UP001163046">
    <property type="component" value="Unassembled WGS sequence"/>
</dbReference>
<dbReference type="EMBL" id="MU827202">
    <property type="protein sequence ID" value="KAJ7367429.1"/>
    <property type="molecule type" value="Genomic_DNA"/>
</dbReference>
<dbReference type="OrthoDB" id="5989539at2759"/>
<evidence type="ECO:0000313" key="2">
    <source>
        <dbReference type="Proteomes" id="UP001163046"/>
    </source>
</evidence>
<name>A0A9W9YTM2_9CNID</name>
<reference evidence="1" key="1">
    <citation type="submission" date="2023-01" db="EMBL/GenBank/DDBJ databases">
        <title>Genome assembly of the deep-sea coral Lophelia pertusa.</title>
        <authorList>
            <person name="Herrera S."/>
            <person name="Cordes E."/>
        </authorList>
    </citation>
    <scope>NUCLEOTIDE SEQUENCE</scope>
    <source>
        <strain evidence="1">USNM1676648</strain>
        <tissue evidence="1">Polyp</tissue>
    </source>
</reference>
<proteinExistence type="predicted"/>
<gene>
    <name evidence="1" type="ORF">OS493_040435</name>
</gene>
<organism evidence="1 2">
    <name type="scientific">Desmophyllum pertusum</name>
    <dbReference type="NCBI Taxonomy" id="174260"/>
    <lineage>
        <taxon>Eukaryota</taxon>
        <taxon>Metazoa</taxon>
        <taxon>Cnidaria</taxon>
        <taxon>Anthozoa</taxon>
        <taxon>Hexacorallia</taxon>
        <taxon>Scleractinia</taxon>
        <taxon>Caryophylliina</taxon>
        <taxon>Caryophylliidae</taxon>
        <taxon>Desmophyllum</taxon>
    </lineage>
</organism>
<evidence type="ECO:0008006" key="3">
    <source>
        <dbReference type="Google" id="ProtNLM"/>
    </source>
</evidence>
<sequence length="150" mass="16566">DLVYNRVATGLPRPRENFTATFTCDDSIEMFADGISLGKDNGNWRKSTDFAIPGNTRVISVAAEAWGFEFGILGSFSNGLVTNESWKCNDTLYPGWSSPDFDDRNWSAAVVVAKHGASPWRNITGISMTAKWIWTASKGFASIYCRLNLP</sequence>
<evidence type="ECO:0000313" key="1">
    <source>
        <dbReference type="EMBL" id="KAJ7367429.1"/>
    </source>
</evidence>
<comment type="caution">
    <text evidence="1">The sequence shown here is derived from an EMBL/GenBank/DDBJ whole genome shotgun (WGS) entry which is preliminary data.</text>
</comment>
<feature type="non-terminal residue" evidence="1">
    <location>
        <position position="1"/>
    </location>
</feature>